<dbReference type="WBParaSite" id="PSAMB.scaffold5065size12745.g25804.t1">
    <property type="protein sequence ID" value="PSAMB.scaffold5065size12745.g25804.t1"/>
    <property type="gene ID" value="PSAMB.scaffold5065size12745.g25804"/>
</dbReference>
<keyword evidence="2" id="KW-0808">Transferase</keyword>
<dbReference type="SUPFAM" id="SSF52540">
    <property type="entry name" value="P-loop containing nucleoside triphosphate hydrolases"/>
    <property type="match status" value="1"/>
</dbReference>
<name>A0A914WQT8_9BILA</name>
<evidence type="ECO:0000256" key="2">
    <source>
        <dbReference type="ARBA" id="ARBA00022679"/>
    </source>
</evidence>
<dbReference type="Pfam" id="PF00685">
    <property type="entry name" value="Sulfotransfer_1"/>
    <property type="match status" value="1"/>
</dbReference>
<dbReference type="Proteomes" id="UP000887566">
    <property type="component" value="Unplaced"/>
</dbReference>
<dbReference type="GO" id="GO:0008146">
    <property type="term" value="F:sulfotransferase activity"/>
    <property type="evidence" value="ECO:0007669"/>
    <property type="project" value="InterPro"/>
</dbReference>
<accession>A0A914WQT8</accession>
<reference evidence="5" key="1">
    <citation type="submission" date="2022-11" db="UniProtKB">
        <authorList>
            <consortium name="WormBaseParasite"/>
        </authorList>
    </citation>
    <scope>IDENTIFICATION</scope>
</reference>
<evidence type="ECO:0000259" key="3">
    <source>
        <dbReference type="Pfam" id="PF00685"/>
    </source>
</evidence>
<proteinExistence type="inferred from homology"/>
<keyword evidence="4" id="KW-1185">Reference proteome</keyword>
<comment type="similarity">
    <text evidence="1">Belongs to the sulfotransferase 1 family.</text>
</comment>
<dbReference type="AlphaFoldDB" id="A0A914WQT8"/>
<evidence type="ECO:0000313" key="5">
    <source>
        <dbReference type="WBParaSite" id="PSAMB.scaffold5065size12745.g25804.t1"/>
    </source>
</evidence>
<dbReference type="InterPro" id="IPR000863">
    <property type="entry name" value="Sulfotransferase_dom"/>
</dbReference>
<dbReference type="InterPro" id="IPR027417">
    <property type="entry name" value="P-loop_NTPase"/>
</dbReference>
<dbReference type="PANTHER" id="PTHR11783">
    <property type="entry name" value="SULFOTRANSFERASE SULT"/>
    <property type="match status" value="1"/>
</dbReference>
<evidence type="ECO:0000313" key="4">
    <source>
        <dbReference type="Proteomes" id="UP000887566"/>
    </source>
</evidence>
<feature type="domain" description="Sulfotransferase" evidence="3">
    <location>
        <begin position="40"/>
        <end position="283"/>
    </location>
</feature>
<protein>
    <submittedName>
        <fullName evidence="5">Sulfotransferase domain-containing protein</fullName>
    </submittedName>
</protein>
<sequence>MEIQPKPKLPKFTIIDDFPWPSVYTPDILRSALNYEPCSDDVFINSYPKCGTTWMQNICLELMYGKTPTAGGQEMLWLSPMLDYSGSEEVKKLPRPRLIKTHFRYNQMNFGAAHKIVFVVRNPKDCLVSYYYHHKAFKHYDWEDGDFDQFYDLFMHRANKELGYGDYFDFHESWLPHMNDDNVLTLIYEEMLVDLPAAVKAVAAFLGGAAQERADDPATFNEIVKRCTLKEMKGDDSRYFPTEILTGTVPFIRKGVAKDWVNHLNNEQSKEIDEIFERRFGGTKLYDAWAPIMANDK</sequence>
<organism evidence="4 5">
    <name type="scientific">Plectus sambesii</name>
    <dbReference type="NCBI Taxonomy" id="2011161"/>
    <lineage>
        <taxon>Eukaryota</taxon>
        <taxon>Metazoa</taxon>
        <taxon>Ecdysozoa</taxon>
        <taxon>Nematoda</taxon>
        <taxon>Chromadorea</taxon>
        <taxon>Plectida</taxon>
        <taxon>Plectina</taxon>
        <taxon>Plectoidea</taxon>
        <taxon>Plectidae</taxon>
        <taxon>Plectus</taxon>
    </lineage>
</organism>
<dbReference type="Gene3D" id="3.40.50.300">
    <property type="entry name" value="P-loop containing nucleotide triphosphate hydrolases"/>
    <property type="match status" value="1"/>
</dbReference>
<evidence type="ECO:0000256" key="1">
    <source>
        <dbReference type="ARBA" id="ARBA00005771"/>
    </source>
</evidence>